<accession>A0A450UUG6</accession>
<name>A0A450UUG6_9GAMM</name>
<organism evidence="2">
    <name type="scientific">Candidatus Kentrum sp. LFY</name>
    <dbReference type="NCBI Taxonomy" id="2126342"/>
    <lineage>
        <taxon>Bacteria</taxon>
        <taxon>Pseudomonadati</taxon>
        <taxon>Pseudomonadota</taxon>
        <taxon>Gammaproteobacteria</taxon>
        <taxon>Candidatus Kentrum</taxon>
    </lineage>
</organism>
<dbReference type="EMBL" id="CAADFF010000081">
    <property type="protein sequence ID" value="VFJ96194.1"/>
    <property type="molecule type" value="Genomic_DNA"/>
</dbReference>
<keyword evidence="1" id="KW-0472">Membrane</keyword>
<gene>
    <name evidence="2" type="ORF">BECKLFY1418B_GA0070995_10818</name>
</gene>
<dbReference type="AlphaFoldDB" id="A0A450UUG6"/>
<keyword evidence="1" id="KW-0812">Transmembrane</keyword>
<evidence type="ECO:0000313" key="2">
    <source>
        <dbReference type="EMBL" id="VFJ96194.1"/>
    </source>
</evidence>
<proteinExistence type="predicted"/>
<keyword evidence="1" id="KW-1133">Transmembrane helix</keyword>
<feature type="transmembrane region" description="Helical" evidence="1">
    <location>
        <begin position="12"/>
        <end position="34"/>
    </location>
</feature>
<feature type="transmembrane region" description="Helical" evidence="1">
    <location>
        <begin position="76"/>
        <end position="98"/>
    </location>
</feature>
<protein>
    <submittedName>
        <fullName evidence="2">Uncharacterized protein</fullName>
    </submittedName>
</protein>
<evidence type="ECO:0000256" key="1">
    <source>
        <dbReference type="SAM" id="Phobius"/>
    </source>
</evidence>
<feature type="transmembrane region" description="Helical" evidence="1">
    <location>
        <begin position="46"/>
        <end position="64"/>
    </location>
</feature>
<sequence length="116" mass="13065">MRNDDNPNPEQSALLFLWLIALVLTVAATGRFGVSFVNDPADHRERFNRGAMLFAVSLALWCLFKLTTGGTMLDALLIYPLFIANTILLIASGAFRLFQHWEEEESKAADPRHDEE</sequence>
<reference evidence="2" key="1">
    <citation type="submission" date="2019-02" db="EMBL/GenBank/DDBJ databases">
        <authorList>
            <person name="Gruber-Vodicka R. H."/>
            <person name="Seah K. B. B."/>
        </authorList>
    </citation>
    <scope>NUCLEOTIDE SEQUENCE</scope>
    <source>
        <strain evidence="2">BECK_M7</strain>
    </source>
</reference>